<feature type="transmembrane region" description="Helical" evidence="1">
    <location>
        <begin position="130"/>
        <end position="160"/>
    </location>
</feature>
<keyword evidence="1" id="KW-1133">Transmembrane helix</keyword>
<protein>
    <submittedName>
        <fullName evidence="2">Uncharacterized protein</fullName>
    </submittedName>
</protein>
<evidence type="ECO:0000256" key="1">
    <source>
        <dbReference type="SAM" id="Phobius"/>
    </source>
</evidence>
<keyword evidence="3" id="KW-1185">Reference proteome</keyword>
<feature type="transmembrane region" description="Helical" evidence="1">
    <location>
        <begin position="38"/>
        <end position="57"/>
    </location>
</feature>
<accession>A0A5R9G512</accession>
<proteinExistence type="predicted"/>
<evidence type="ECO:0000313" key="3">
    <source>
        <dbReference type="Proteomes" id="UP000309676"/>
    </source>
</evidence>
<keyword evidence="1" id="KW-0812">Transmembrane</keyword>
<reference evidence="2 3" key="1">
    <citation type="submission" date="2019-05" db="EMBL/GenBank/DDBJ databases">
        <authorList>
            <person name="Narsing Rao M.P."/>
            <person name="Li W.J."/>
        </authorList>
    </citation>
    <scope>NUCLEOTIDE SEQUENCE [LARGE SCALE GENOMIC DNA]</scope>
    <source>
        <strain evidence="2 3">SYSU_K30003</strain>
    </source>
</reference>
<feature type="transmembrane region" description="Helical" evidence="1">
    <location>
        <begin position="99"/>
        <end position="118"/>
    </location>
</feature>
<dbReference type="AlphaFoldDB" id="A0A5R9G512"/>
<dbReference type="EMBL" id="VCIW01000032">
    <property type="protein sequence ID" value="TLS48578.1"/>
    <property type="molecule type" value="Genomic_DNA"/>
</dbReference>
<gene>
    <name evidence="2" type="ORF">FE782_29580</name>
</gene>
<sequence>MKPEDAEVTVVAMQAVTPANEKVIYQYKLLKRIRRHPLISLVYLGFLILWLSIVPIFQGEANLLLWGIGALIGWQAAYYVLTTALLRREREELGYSRRYGWLLAWPWFGYLPTSSVPFRQYRSIQLHMTAIGVLATAGLAVWVPLAAALTAGFVHLWWMAPRLYLSMAMKRSAQPGSIVAMTAADVGLYSP</sequence>
<dbReference type="Proteomes" id="UP000309676">
    <property type="component" value="Unassembled WGS sequence"/>
</dbReference>
<comment type="caution">
    <text evidence="2">The sequence shown here is derived from an EMBL/GenBank/DDBJ whole genome shotgun (WGS) entry which is preliminary data.</text>
</comment>
<organism evidence="2 3">
    <name type="scientific">Paenibacillus antri</name>
    <dbReference type="NCBI Taxonomy" id="2582848"/>
    <lineage>
        <taxon>Bacteria</taxon>
        <taxon>Bacillati</taxon>
        <taxon>Bacillota</taxon>
        <taxon>Bacilli</taxon>
        <taxon>Bacillales</taxon>
        <taxon>Paenibacillaceae</taxon>
        <taxon>Paenibacillus</taxon>
    </lineage>
</organism>
<feature type="transmembrane region" description="Helical" evidence="1">
    <location>
        <begin position="63"/>
        <end position="87"/>
    </location>
</feature>
<dbReference type="RefSeq" id="WP_138197959.1">
    <property type="nucleotide sequence ID" value="NZ_VCIW01000032.1"/>
</dbReference>
<name>A0A5R9G512_9BACL</name>
<dbReference type="OrthoDB" id="2678045at2"/>
<evidence type="ECO:0000313" key="2">
    <source>
        <dbReference type="EMBL" id="TLS48578.1"/>
    </source>
</evidence>
<keyword evidence="1" id="KW-0472">Membrane</keyword>